<keyword evidence="1" id="KW-0489">Methyltransferase</keyword>
<organism evidence="1 2">
    <name type="scientific">Caenimonas terrae</name>
    <dbReference type="NCBI Taxonomy" id="696074"/>
    <lineage>
        <taxon>Bacteria</taxon>
        <taxon>Pseudomonadati</taxon>
        <taxon>Pseudomonadota</taxon>
        <taxon>Betaproteobacteria</taxon>
        <taxon>Burkholderiales</taxon>
        <taxon>Comamonadaceae</taxon>
        <taxon>Caenimonas</taxon>
    </lineage>
</organism>
<proteinExistence type="predicted"/>
<sequence>MADIGKSVGDSLYVHLSARMLVTNEAWRALIEQGLATLQPDARGKVNVAKVSKSTRRLSFLEYSNFDSEPFPVLRAAWTSQDASNSNFAFRSYAQALNPPILHRKELLVAPDHPYRKAWAQITEIAEGLGLFDDTRTIGFRLNWERLIEGRGYRLVGEQFEPLGNVIDTSDGQPSVRAHAEVQRHLTALARTNLSAPVQLLLRHGLITSTIQFFDYGCGKGNDVETLRALGYTSAGWDPHFAPHNSIPPRADVVNLGFVINVIEDAAERVEALSRAFSICSGVMTVGVMLRTSDTLGRPFQDGVLTSRGTFQKYFSQDEIKDYIEQVLSQEVVMAAPGIALVFADKGMEQRFLSDRYRTKAVSERLLLISRREKASIVGPANPKQTKIRKKSRHRPQARTSLERRIVEAQPVLDTLWHIALELGRFPEAAELPPDLSLRPIVPSLSSAIRLLRHGYDQSLLYRARKARIDDLTLYLAMQQFAKRPRYKALEPRLQTDIRCFFGDYSSAITAARSLLTQSSDLSLLLAAAKTSAEEGLGWLDAEHSLQVEADLVDRLPIVMRAFVSCGLLLTGGGHDASVLKIHLSSAKLTLIECGDYHCTPVPSVKRRIKVNLRRLRYDVFEYGDAYPAPNLYWKSRYMHEDSPGYAEQLAFDEALEATGALDDSPFGPPPEVLARHLALRRLEIRGMELLPSSTLPDLDAPCGAHFSFRDFVECGETQQASLIENRPMRSETYNALYGLATQILDPVIEWFGGIKLTYGFCSLSLQRHISHRVAHSIDQHASEETNTSGKLICSRGGAACDFLVENEDMLEVARWMVANTPVDRLYFYGVTRPIHVSWSRTPAAEAFEMLALPSGRRIPKKLRFGDVGQDT</sequence>
<dbReference type="InterPro" id="IPR009045">
    <property type="entry name" value="Zn_M74/Hedgehog-like"/>
</dbReference>
<protein>
    <submittedName>
        <fullName evidence="1">DNA phosphorothioation-associated putative methyltransferase</fullName>
    </submittedName>
</protein>
<keyword evidence="2" id="KW-1185">Reference proteome</keyword>
<dbReference type="InterPro" id="IPR024019">
    <property type="entry name" value="CHP04096"/>
</dbReference>
<dbReference type="NCBIfam" id="TIGR04096">
    <property type="entry name" value="dnd_rel_methyl"/>
    <property type="match status" value="1"/>
</dbReference>
<reference evidence="2" key="1">
    <citation type="journal article" date="2019" name="Int. J. Syst. Evol. Microbiol.">
        <title>The Global Catalogue of Microorganisms (GCM) 10K type strain sequencing project: providing services to taxonomists for standard genome sequencing and annotation.</title>
        <authorList>
            <consortium name="The Broad Institute Genomics Platform"/>
            <consortium name="The Broad Institute Genome Sequencing Center for Infectious Disease"/>
            <person name="Wu L."/>
            <person name="Ma J."/>
        </authorList>
    </citation>
    <scope>NUCLEOTIDE SEQUENCE [LARGE SCALE GENOMIC DNA]</scope>
    <source>
        <strain evidence="2">CCUG 57401</strain>
    </source>
</reference>
<dbReference type="GO" id="GO:0008168">
    <property type="term" value="F:methyltransferase activity"/>
    <property type="evidence" value="ECO:0007669"/>
    <property type="project" value="UniProtKB-KW"/>
</dbReference>
<dbReference type="RefSeq" id="WP_376848316.1">
    <property type="nucleotide sequence ID" value="NZ_JBHSMF010000002.1"/>
</dbReference>
<dbReference type="SUPFAM" id="SSF55166">
    <property type="entry name" value="Hedgehog/DD-peptidase"/>
    <property type="match status" value="1"/>
</dbReference>
<comment type="caution">
    <text evidence="1">The sequence shown here is derived from an EMBL/GenBank/DDBJ whole genome shotgun (WGS) entry which is preliminary data.</text>
</comment>
<accession>A0ABW0N733</accession>
<dbReference type="EMBL" id="JBHSMF010000002">
    <property type="protein sequence ID" value="MFC5496290.1"/>
    <property type="molecule type" value="Genomic_DNA"/>
</dbReference>
<gene>
    <name evidence="1" type="ORF">ACFPOE_01970</name>
</gene>
<dbReference type="Proteomes" id="UP001596037">
    <property type="component" value="Unassembled WGS sequence"/>
</dbReference>
<name>A0ABW0N733_9BURK</name>
<evidence type="ECO:0000313" key="2">
    <source>
        <dbReference type="Proteomes" id="UP001596037"/>
    </source>
</evidence>
<dbReference type="GO" id="GO:0032259">
    <property type="term" value="P:methylation"/>
    <property type="evidence" value="ECO:0007669"/>
    <property type="project" value="UniProtKB-KW"/>
</dbReference>
<keyword evidence="1" id="KW-0808">Transferase</keyword>
<evidence type="ECO:0000313" key="1">
    <source>
        <dbReference type="EMBL" id="MFC5496290.1"/>
    </source>
</evidence>